<name>A0ABT4CNU8_9CLOT</name>
<keyword evidence="1" id="KW-0489">Methyltransferase</keyword>
<dbReference type="Gene3D" id="3.40.50.150">
    <property type="entry name" value="Vaccinia Virus protein VP39"/>
    <property type="match status" value="1"/>
</dbReference>
<reference evidence="1" key="1">
    <citation type="submission" date="2022-12" db="EMBL/GenBank/DDBJ databases">
        <authorList>
            <person name="Wang J."/>
        </authorList>
    </citation>
    <scope>NUCLEOTIDE SEQUENCE</scope>
    <source>
        <strain evidence="1">HY-42-06</strain>
    </source>
</reference>
<evidence type="ECO:0000313" key="1">
    <source>
        <dbReference type="EMBL" id="MCY6370730.1"/>
    </source>
</evidence>
<dbReference type="InterPro" id="IPR010719">
    <property type="entry name" value="MnmM_MeTrfase"/>
</dbReference>
<dbReference type="SUPFAM" id="SSF53335">
    <property type="entry name" value="S-adenosyl-L-methionine-dependent methyltransferases"/>
    <property type="match status" value="1"/>
</dbReference>
<evidence type="ECO:0000313" key="2">
    <source>
        <dbReference type="Proteomes" id="UP001079657"/>
    </source>
</evidence>
<sequence length="189" mass="21321">MDNNYLTNAMNLGKEICVKKLKNGDVAVDATMGNGNDTVFLSRLVGEEGKVYAFDVQDSAIKNTREKLKNHNINGLVELINDGHENIDKYIKEKVKVIMFNLGYLPRAEHKVTTKPDTTLIAIQKSLELLQKNGVVILVIYHGHEEGKEEKTVIENFAKSLNQKEYNVIELSFVNQINNPPILVAIEKR</sequence>
<dbReference type="Proteomes" id="UP001079657">
    <property type="component" value="Unassembled WGS sequence"/>
</dbReference>
<keyword evidence="2" id="KW-1185">Reference proteome</keyword>
<comment type="caution">
    <text evidence="1">The sequence shown here is derived from an EMBL/GenBank/DDBJ whole genome shotgun (WGS) entry which is preliminary data.</text>
</comment>
<keyword evidence="1" id="KW-0808">Transferase</keyword>
<dbReference type="GO" id="GO:0032259">
    <property type="term" value="P:methylation"/>
    <property type="evidence" value="ECO:0007669"/>
    <property type="project" value="UniProtKB-KW"/>
</dbReference>
<organism evidence="1 2">
    <name type="scientific">Clostridium ganghwense</name>
    <dbReference type="NCBI Taxonomy" id="312089"/>
    <lineage>
        <taxon>Bacteria</taxon>
        <taxon>Bacillati</taxon>
        <taxon>Bacillota</taxon>
        <taxon>Clostridia</taxon>
        <taxon>Eubacteriales</taxon>
        <taxon>Clostridiaceae</taxon>
        <taxon>Clostridium</taxon>
    </lineage>
</organism>
<accession>A0ABT4CNU8</accession>
<gene>
    <name evidence="1" type="ORF">OXH55_08810</name>
</gene>
<proteinExistence type="predicted"/>
<dbReference type="EMBL" id="JAPQES010000002">
    <property type="protein sequence ID" value="MCY6370730.1"/>
    <property type="molecule type" value="Genomic_DNA"/>
</dbReference>
<dbReference type="PANTHER" id="PTHR35276">
    <property type="entry name" value="S-ADENOSYL-L-METHIONINE-DEPENDENT METHYLTRANSFERASES SUPERFAMILY PROTEIN"/>
    <property type="match status" value="1"/>
</dbReference>
<dbReference type="InterPro" id="IPR029063">
    <property type="entry name" value="SAM-dependent_MTases_sf"/>
</dbReference>
<dbReference type="RefSeq" id="WP_268049558.1">
    <property type="nucleotide sequence ID" value="NZ_JAPQES010000002.1"/>
</dbReference>
<dbReference type="PANTHER" id="PTHR35276:SF1">
    <property type="entry name" value="TRNA (MNM(5)S(2)U34)-METHYLTRANSFERASE, CHLOROPLASTIC"/>
    <property type="match status" value="1"/>
</dbReference>
<dbReference type="GO" id="GO:0008168">
    <property type="term" value="F:methyltransferase activity"/>
    <property type="evidence" value="ECO:0007669"/>
    <property type="project" value="UniProtKB-KW"/>
</dbReference>
<protein>
    <submittedName>
        <fullName evidence="1">Methyltransferase domain-containing protein</fullName>
    </submittedName>
</protein>
<dbReference type="Pfam" id="PF06962">
    <property type="entry name" value="rRNA_methylase"/>
    <property type="match status" value="1"/>
</dbReference>